<dbReference type="CDD" id="cd06257">
    <property type="entry name" value="DnaJ"/>
    <property type="match status" value="1"/>
</dbReference>
<evidence type="ECO:0000256" key="1">
    <source>
        <dbReference type="SAM" id="MobiDB-lite"/>
    </source>
</evidence>
<keyword evidence="2" id="KW-1133">Transmembrane helix</keyword>
<proteinExistence type="predicted"/>
<name>A0AA88IMB4_ARTSF</name>
<dbReference type="GO" id="GO:0005737">
    <property type="term" value="C:cytoplasm"/>
    <property type="evidence" value="ECO:0007669"/>
    <property type="project" value="TreeGrafter"/>
</dbReference>
<dbReference type="InterPro" id="IPR036869">
    <property type="entry name" value="J_dom_sf"/>
</dbReference>
<comment type="caution">
    <text evidence="4">The sequence shown here is derived from an EMBL/GenBank/DDBJ whole genome shotgun (WGS) entry which is preliminary data.</text>
</comment>
<dbReference type="Pfam" id="PF00226">
    <property type="entry name" value="DnaJ"/>
    <property type="match status" value="1"/>
</dbReference>
<sequence length="194" mass="22446">MRHILKFIEVAFPTVVTGVAFWWASKSYWKKSINKPTDSGARPSFSKYYTRTQGQERQTTKKNFYSILKIPRNASQADIKKAYRRLALKWHPDKNLYNQEKATICFQDLAEAYEVLINVNKRRAYDQHDRGGLHASAGAGPCSRDRQDSFPDPFSDPFDRNSTTSGMSSVITDMYTAFVYFAEQIYRRQPTKTC</sequence>
<dbReference type="PANTHER" id="PTHR43948:SF10">
    <property type="entry name" value="MRJ, ISOFORM E"/>
    <property type="match status" value="1"/>
</dbReference>
<dbReference type="PROSITE" id="PS50076">
    <property type="entry name" value="DNAJ_2"/>
    <property type="match status" value="1"/>
</dbReference>
<dbReference type="PROSITE" id="PS00636">
    <property type="entry name" value="DNAJ_1"/>
    <property type="match status" value="1"/>
</dbReference>
<protein>
    <recommendedName>
        <fullName evidence="3">J domain-containing protein</fullName>
    </recommendedName>
</protein>
<dbReference type="SUPFAM" id="SSF46565">
    <property type="entry name" value="Chaperone J-domain"/>
    <property type="match status" value="1"/>
</dbReference>
<evidence type="ECO:0000313" key="4">
    <source>
        <dbReference type="EMBL" id="KAK2726421.1"/>
    </source>
</evidence>
<keyword evidence="2" id="KW-0472">Membrane</keyword>
<evidence type="ECO:0000256" key="2">
    <source>
        <dbReference type="SAM" id="Phobius"/>
    </source>
</evidence>
<dbReference type="GO" id="GO:0005634">
    <property type="term" value="C:nucleus"/>
    <property type="evidence" value="ECO:0007669"/>
    <property type="project" value="TreeGrafter"/>
</dbReference>
<dbReference type="GO" id="GO:0051082">
    <property type="term" value="F:unfolded protein binding"/>
    <property type="evidence" value="ECO:0007669"/>
    <property type="project" value="TreeGrafter"/>
</dbReference>
<dbReference type="AlphaFoldDB" id="A0AA88IMB4"/>
<dbReference type="InterPro" id="IPR001623">
    <property type="entry name" value="DnaJ_domain"/>
</dbReference>
<evidence type="ECO:0000313" key="5">
    <source>
        <dbReference type="Proteomes" id="UP001187531"/>
    </source>
</evidence>
<accession>A0AA88IMB4</accession>
<feature type="domain" description="J" evidence="3">
    <location>
        <begin position="63"/>
        <end position="129"/>
    </location>
</feature>
<keyword evidence="5" id="KW-1185">Reference proteome</keyword>
<dbReference type="EMBL" id="JAVRJZ010000002">
    <property type="protein sequence ID" value="KAK2726421.1"/>
    <property type="molecule type" value="Genomic_DNA"/>
</dbReference>
<dbReference type="GO" id="GO:0051087">
    <property type="term" value="F:protein-folding chaperone binding"/>
    <property type="evidence" value="ECO:0007669"/>
    <property type="project" value="TreeGrafter"/>
</dbReference>
<organism evidence="4 5">
    <name type="scientific">Artemia franciscana</name>
    <name type="common">Brine shrimp</name>
    <name type="synonym">Artemia sanfranciscana</name>
    <dbReference type="NCBI Taxonomy" id="6661"/>
    <lineage>
        <taxon>Eukaryota</taxon>
        <taxon>Metazoa</taxon>
        <taxon>Ecdysozoa</taxon>
        <taxon>Arthropoda</taxon>
        <taxon>Crustacea</taxon>
        <taxon>Branchiopoda</taxon>
        <taxon>Anostraca</taxon>
        <taxon>Artemiidae</taxon>
        <taxon>Artemia</taxon>
    </lineage>
</organism>
<reference evidence="4" key="1">
    <citation type="submission" date="2023-07" db="EMBL/GenBank/DDBJ databases">
        <title>Chromosome-level genome assembly of Artemia franciscana.</title>
        <authorList>
            <person name="Jo E."/>
        </authorList>
    </citation>
    <scope>NUCLEOTIDE SEQUENCE</scope>
    <source>
        <tissue evidence="4">Whole body</tissue>
    </source>
</reference>
<dbReference type="InterPro" id="IPR018253">
    <property type="entry name" value="DnaJ_domain_CS"/>
</dbReference>
<dbReference type="SMART" id="SM00271">
    <property type="entry name" value="DnaJ"/>
    <property type="match status" value="1"/>
</dbReference>
<evidence type="ECO:0000259" key="3">
    <source>
        <dbReference type="PROSITE" id="PS50076"/>
    </source>
</evidence>
<dbReference type="PRINTS" id="PR00625">
    <property type="entry name" value="JDOMAIN"/>
</dbReference>
<feature type="transmembrane region" description="Helical" evidence="2">
    <location>
        <begin position="7"/>
        <end position="25"/>
    </location>
</feature>
<keyword evidence="2" id="KW-0812">Transmembrane</keyword>
<dbReference type="Gene3D" id="1.10.287.110">
    <property type="entry name" value="DnaJ domain"/>
    <property type="match status" value="1"/>
</dbReference>
<feature type="region of interest" description="Disordered" evidence="1">
    <location>
        <begin position="127"/>
        <end position="162"/>
    </location>
</feature>
<dbReference type="Proteomes" id="UP001187531">
    <property type="component" value="Unassembled WGS sequence"/>
</dbReference>
<dbReference type="GO" id="GO:0044183">
    <property type="term" value="F:protein folding chaperone"/>
    <property type="evidence" value="ECO:0007669"/>
    <property type="project" value="TreeGrafter"/>
</dbReference>
<dbReference type="PANTHER" id="PTHR43948">
    <property type="entry name" value="DNAJ HOMOLOG SUBFAMILY B"/>
    <property type="match status" value="1"/>
</dbReference>
<gene>
    <name evidence="4" type="ORF">QYM36_000758</name>
</gene>